<dbReference type="SUPFAM" id="SSF51182">
    <property type="entry name" value="RmlC-like cupins"/>
    <property type="match status" value="1"/>
</dbReference>
<comment type="caution">
    <text evidence="1">The sequence shown here is derived from an EMBL/GenBank/DDBJ whole genome shotgun (WGS) entry which is preliminary data.</text>
</comment>
<protein>
    <recommendedName>
        <fullName evidence="3">Cupin</fullName>
    </recommendedName>
</protein>
<evidence type="ECO:0000313" key="2">
    <source>
        <dbReference type="Proteomes" id="UP001501508"/>
    </source>
</evidence>
<organism evidence="1 2">
    <name type="scientific">Ravibacter arvi</name>
    <dbReference type="NCBI Taxonomy" id="2051041"/>
    <lineage>
        <taxon>Bacteria</taxon>
        <taxon>Pseudomonadati</taxon>
        <taxon>Bacteroidota</taxon>
        <taxon>Cytophagia</taxon>
        <taxon>Cytophagales</taxon>
        <taxon>Spirosomataceae</taxon>
        <taxon>Ravibacter</taxon>
    </lineage>
</organism>
<dbReference type="PANTHER" id="PTHR43698">
    <property type="entry name" value="RIBD C-TERMINAL DOMAIN CONTAINING PROTEIN"/>
    <property type="match status" value="1"/>
</dbReference>
<reference evidence="2" key="1">
    <citation type="journal article" date="2019" name="Int. J. Syst. Evol. Microbiol.">
        <title>The Global Catalogue of Microorganisms (GCM) 10K type strain sequencing project: providing services to taxonomists for standard genome sequencing and annotation.</title>
        <authorList>
            <consortium name="The Broad Institute Genomics Platform"/>
            <consortium name="The Broad Institute Genome Sequencing Center for Infectious Disease"/>
            <person name="Wu L."/>
            <person name="Ma J."/>
        </authorList>
    </citation>
    <scope>NUCLEOTIDE SEQUENCE [LARGE SCALE GENOMIC DNA]</scope>
    <source>
        <strain evidence="2">JCM 31920</strain>
    </source>
</reference>
<name>A0ABP8M7Q6_9BACT</name>
<keyword evidence="2" id="KW-1185">Reference proteome</keyword>
<evidence type="ECO:0000313" key="1">
    <source>
        <dbReference type="EMBL" id="GAA4445254.1"/>
    </source>
</evidence>
<dbReference type="Gene3D" id="2.60.120.10">
    <property type="entry name" value="Jelly Rolls"/>
    <property type="match status" value="1"/>
</dbReference>
<proteinExistence type="predicted"/>
<accession>A0ABP8M7Q6</accession>
<gene>
    <name evidence="1" type="ORF">GCM10023091_36640</name>
</gene>
<sequence length="69" mass="7779">MPCQFEVYYQEKGKPKQILRKGDAVKCPPDVPHWHGASADTAFVQVAVTGREKGPTVWLDEVTDEEYSN</sequence>
<dbReference type="InterPro" id="IPR011051">
    <property type="entry name" value="RmlC_Cupin_sf"/>
</dbReference>
<dbReference type="EMBL" id="BAABEY010000033">
    <property type="protein sequence ID" value="GAA4445254.1"/>
    <property type="molecule type" value="Genomic_DNA"/>
</dbReference>
<dbReference type="Proteomes" id="UP001501508">
    <property type="component" value="Unassembled WGS sequence"/>
</dbReference>
<dbReference type="InterPro" id="IPR014710">
    <property type="entry name" value="RmlC-like_jellyroll"/>
</dbReference>
<evidence type="ECO:0008006" key="3">
    <source>
        <dbReference type="Google" id="ProtNLM"/>
    </source>
</evidence>
<dbReference type="PANTHER" id="PTHR43698:SF1">
    <property type="entry name" value="BLL4564 PROTEIN"/>
    <property type="match status" value="1"/>
</dbReference>